<evidence type="ECO:0000313" key="2">
    <source>
        <dbReference type="Proteomes" id="UP000184514"/>
    </source>
</evidence>
<accession>A0A1L9NTY5</accession>
<dbReference type="AlphaFoldDB" id="A0A1L9NTY5"/>
<name>A0A1L9NTY5_9RHOB</name>
<keyword evidence="2" id="KW-1185">Reference proteome</keyword>
<protein>
    <submittedName>
        <fullName evidence="1">Uncharacterized protein</fullName>
    </submittedName>
</protein>
<proteinExistence type="predicted"/>
<comment type="caution">
    <text evidence="1">The sequence shown here is derived from an EMBL/GenBank/DDBJ whole genome shotgun (WGS) entry which is preliminary data.</text>
</comment>
<dbReference type="EMBL" id="MLCB01000170">
    <property type="protein sequence ID" value="OJI92717.1"/>
    <property type="molecule type" value="Genomic_DNA"/>
</dbReference>
<evidence type="ECO:0000313" key="1">
    <source>
        <dbReference type="EMBL" id="OJI92717.1"/>
    </source>
</evidence>
<reference evidence="1 2" key="1">
    <citation type="submission" date="2016-10" db="EMBL/GenBank/DDBJ databases">
        <title>Genome sequence of Planktotalea frisia SH6-1.</title>
        <authorList>
            <person name="Poehlein A."/>
            <person name="Bakenhus I."/>
            <person name="Voget S."/>
            <person name="Brinkhoff T."/>
            <person name="Simon M."/>
        </authorList>
    </citation>
    <scope>NUCLEOTIDE SEQUENCE [LARGE SCALE GENOMIC DNA]</scope>
    <source>
        <strain evidence="1 2">SH6-1</strain>
    </source>
</reference>
<gene>
    <name evidence="1" type="ORF">PFRI_30350</name>
</gene>
<dbReference type="RefSeq" id="WP_072631552.1">
    <property type="nucleotide sequence ID" value="NZ_MLCB01000170.1"/>
</dbReference>
<dbReference type="Proteomes" id="UP000184514">
    <property type="component" value="Unassembled WGS sequence"/>
</dbReference>
<organism evidence="1 2">
    <name type="scientific">Planktotalea frisia</name>
    <dbReference type="NCBI Taxonomy" id="696762"/>
    <lineage>
        <taxon>Bacteria</taxon>
        <taxon>Pseudomonadati</taxon>
        <taxon>Pseudomonadota</taxon>
        <taxon>Alphaproteobacteria</taxon>
        <taxon>Rhodobacterales</taxon>
        <taxon>Paracoccaceae</taxon>
        <taxon>Planktotalea</taxon>
    </lineage>
</organism>
<sequence>MKDKIYFTHMINGTSRKLFSASLAKDGSVVLGLKSAGTLRHIPELDQANRRSLGSEAQDHSPVDDQHYSIHPSKSSKFCLTTIKFTVGLQNSLNKLETYGSYYGLGEGNLAPVFSHLVSDRSSDRFQLKEKEERSSELIGSYDPREQTLLFSVYVTKREPKKNELESTYFSTKIHKVGEFYLVICASVCGWPARDQANLLHFGNVNKDIVEPGAQMIEAKTGTISCTQLEKNILLGYIENIGGYLSLISSIDGTDYRCLQKIPVSPLPI</sequence>